<dbReference type="Gene3D" id="3.40.50.300">
    <property type="entry name" value="P-loop containing nucleotide triphosphate hydrolases"/>
    <property type="match status" value="1"/>
</dbReference>
<dbReference type="InterPro" id="IPR017911">
    <property type="entry name" value="MacB-like_ATP-bd"/>
</dbReference>
<evidence type="ECO:0000313" key="6">
    <source>
        <dbReference type="EMBL" id="GJM56041.1"/>
    </source>
</evidence>
<evidence type="ECO:0000256" key="4">
    <source>
        <dbReference type="ARBA" id="ARBA00022840"/>
    </source>
</evidence>
<dbReference type="GO" id="GO:0022857">
    <property type="term" value="F:transmembrane transporter activity"/>
    <property type="evidence" value="ECO:0007669"/>
    <property type="project" value="UniProtKB-ARBA"/>
</dbReference>
<feature type="domain" description="ABC transporter" evidence="5">
    <location>
        <begin position="1"/>
        <end position="235"/>
    </location>
</feature>
<evidence type="ECO:0000313" key="7">
    <source>
        <dbReference type="Proteomes" id="UP001055025"/>
    </source>
</evidence>
<dbReference type="InterPro" id="IPR003593">
    <property type="entry name" value="AAA+_ATPase"/>
</dbReference>
<dbReference type="Proteomes" id="UP001055025">
    <property type="component" value="Unassembled WGS sequence"/>
</dbReference>
<reference evidence="6" key="1">
    <citation type="journal article" date="2022" name="Int. J. Syst. Evol. Microbiol.">
        <title>Granulimonas faecalis gen. nov., sp. nov., and Leptogranulimonas caecicola gen. nov., sp. nov., novel lactate-producing Atopobiaceae bacteria isolated from mouse intestines, and an emended description of the family Atopobiaceae.</title>
        <authorList>
            <person name="Morinaga K."/>
            <person name="Kusada H."/>
            <person name="Sakamoto S."/>
            <person name="Murakami T."/>
            <person name="Toyoda A."/>
            <person name="Mori H."/>
            <person name="Meng X.Y."/>
            <person name="Takashino M."/>
            <person name="Murotomi K."/>
            <person name="Tamaki H."/>
        </authorList>
    </citation>
    <scope>NUCLEOTIDE SEQUENCE</scope>
    <source>
        <strain evidence="6">OPF53</strain>
    </source>
</reference>
<comment type="caution">
    <text evidence="6">The sequence shown here is derived from an EMBL/GenBank/DDBJ whole genome shotgun (WGS) entry which is preliminary data.</text>
</comment>
<dbReference type="PANTHER" id="PTHR42798">
    <property type="entry name" value="LIPOPROTEIN-RELEASING SYSTEM ATP-BINDING PROTEIN LOLD"/>
    <property type="match status" value="1"/>
</dbReference>
<dbReference type="SUPFAM" id="SSF52540">
    <property type="entry name" value="P-loop containing nucleoside triphosphate hydrolases"/>
    <property type="match status" value="1"/>
</dbReference>
<accession>A0AAV5B6S7</accession>
<evidence type="ECO:0000256" key="2">
    <source>
        <dbReference type="ARBA" id="ARBA00022448"/>
    </source>
</evidence>
<keyword evidence="2" id="KW-0813">Transport</keyword>
<sequence length="244" mass="26677">MKVYGGGLASATRALDGVSLTVAKGESVAIMGPSGSGKTTLLNCIATIDRPTSGEVVVDGTDVAHMRQRALADFRRTQLGFIFQDSNLLDTLTCRENIELPLTIARRKPSFIRERTEQVATSLNVSEVLDKYPYQVSGGQAQRIAACRAIVADPALVLADEPTGALDSKNSKVLLESFERLNRDYDTTILMVTHDAYAASYCHRVLFIRDGSLFTEVRRGDRDRQEFFAEVNRVISVMGGGDAR</sequence>
<gene>
    <name evidence="6" type="ORF">ATOP_16960</name>
</gene>
<keyword evidence="7" id="KW-1185">Reference proteome</keyword>
<dbReference type="GO" id="GO:0016887">
    <property type="term" value="F:ATP hydrolysis activity"/>
    <property type="evidence" value="ECO:0007669"/>
    <property type="project" value="InterPro"/>
</dbReference>
<dbReference type="EMBL" id="BQKC01000001">
    <property type="protein sequence ID" value="GJM56041.1"/>
    <property type="molecule type" value="Genomic_DNA"/>
</dbReference>
<name>A0AAV5B6S7_9ACTN</name>
<dbReference type="InterPro" id="IPR003439">
    <property type="entry name" value="ABC_transporter-like_ATP-bd"/>
</dbReference>
<proteinExistence type="inferred from homology"/>
<protein>
    <submittedName>
        <fullName evidence="6">ABC transporter ATP-binding protein</fullName>
    </submittedName>
</protein>
<dbReference type="CDD" id="cd03255">
    <property type="entry name" value="ABC_MJ0796_LolCDE_FtsE"/>
    <property type="match status" value="1"/>
</dbReference>
<evidence type="ECO:0000256" key="1">
    <source>
        <dbReference type="ARBA" id="ARBA00005417"/>
    </source>
</evidence>
<evidence type="ECO:0000256" key="3">
    <source>
        <dbReference type="ARBA" id="ARBA00022741"/>
    </source>
</evidence>
<dbReference type="PANTHER" id="PTHR42798:SF7">
    <property type="entry name" value="ALPHA-D-RIBOSE 1-METHYLPHOSPHONATE 5-TRIPHOSPHATE SYNTHASE SUBUNIT PHNL"/>
    <property type="match status" value="1"/>
</dbReference>
<dbReference type="Pfam" id="PF00005">
    <property type="entry name" value="ABC_tran"/>
    <property type="match status" value="1"/>
</dbReference>
<comment type="similarity">
    <text evidence="1">Belongs to the ABC transporter superfamily.</text>
</comment>
<dbReference type="SMART" id="SM00382">
    <property type="entry name" value="AAA"/>
    <property type="match status" value="1"/>
</dbReference>
<dbReference type="PROSITE" id="PS50893">
    <property type="entry name" value="ABC_TRANSPORTER_2"/>
    <property type="match status" value="1"/>
</dbReference>
<dbReference type="GO" id="GO:0005524">
    <property type="term" value="F:ATP binding"/>
    <property type="evidence" value="ECO:0007669"/>
    <property type="project" value="UniProtKB-KW"/>
</dbReference>
<dbReference type="InterPro" id="IPR027417">
    <property type="entry name" value="P-loop_NTPase"/>
</dbReference>
<organism evidence="6 7">
    <name type="scientific">Granulimonas faecalis</name>
    <dbReference type="NCBI Taxonomy" id="2894155"/>
    <lineage>
        <taxon>Bacteria</taxon>
        <taxon>Bacillati</taxon>
        <taxon>Actinomycetota</taxon>
        <taxon>Coriobacteriia</taxon>
        <taxon>Coriobacteriales</taxon>
        <taxon>Kribbibacteriaceae</taxon>
        <taxon>Granulimonas</taxon>
    </lineage>
</organism>
<keyword evidence="3" id="KW-0547">Nucleotide-binding</keyword>
<dbReference type="FunFam" id="3.40.50.300:FF:000032">
    <property type="entry name" value="Export ABC transporter ATP-binding protein"/>
    <property type="match status" value="1"/>
</dbReference>
<keyword evidence="4 6" id="KW-0067">ATP-binding</keyword>
<dbReference type="GO" id="GO:0098796">
    <property type="term" value="C:membrane protein complex"/>
    <property type="evidence" value="ECO:0007669"/>
    <property type="project" value="UniProtKB-ARBA"/>
</dbReference>
<evidence type="ECO:0000259" key="5">
    <source>
        <dbReference type="PROSITE" id="PS50893"/>
    </source>
</evidence>
<dbReference type="AlphaFoldDB" id="A0AAV5B6S7"/>